<accession>A0ACC2P3R9</accession>
<protein>
    <submittedName>
        <fullName evidence="1">Uncharacterized protein</fullName>
    </submittedName>
</protein>
<evidence type="ECO:0000313" key="1">
    <source>
        <dbReference type="EMBL" id="KAJ8678081.1"/>
    </source>
</evidence>
<keyword evidence="2" id="KW-1185">Reference proteome</keyword>
<name>A0ACC2P3R9_9HYME</name>
<dbReference type="EMBL" id="CM056742">
    <property type="protein sequence ID" value="KAJ8678081.1"/>
    <property type="molecule type" value="Genomic_DNA"/>
</dbReference>
<reference evidence="1" key="1">
    <citation type="submission" date="2023-04" db="EMBL/GenBank/DDBJ databases">
        <title>A chromosome-level genome assembly of the parasitoid wasp Eretmocerus hayati.</title>
        <authorList>
            <person name="Zhong Y."/>
            <person name="Liu S."/>
            <person name="Liu Y."/>
        </authorList>
    </citation>
    <scope>NUCLEOTIDE SEQUENCE</scope>
    <source>
        <strain evidence="1">ZJU_SS_LIU_2023</strain>
    </source>
</reference>
<proteinExistence type="predicted"/>
<comment type="caution">
    <text evidence="1">The sequence shown here is derived from an EMBL/GenBank/DDBJ whole genome shotgun (WGS) entry which is preliminary data.</text>
</comment>
<gene>
    <name evidence="1" type="ORF">QAD02_013868</name>
</gene>
<evidence type="ECO:0000313" key="2">
    <source>
        <dbReference type="Proteomes" id="UP001239111"/>
    </source>
</evidence>
<sequence>MPIIYFTFSATETKNPGLLRILYRLKYKKNISLHEAMHLDMSEKPELIRDDPVTCVRYIDNRFRKMIKILQNQDGHFKEHFVDDHFSRNEFQARGSVHKHGIFYCRDAPVLDESDPESIRKCCEFADKIATCGDNPNNPLILYQRHAHKATCYKGRKNKLKHCRFNIPNFVMHETMILYPLKNGENSKISHSKNLDRMKNMMEQFFQNNILMNYAEMLEHLDLSHEGYILAIRNSLNHAELFLRRKSNEVAINAYNKIILTLLESNMDIQFVTDIYSCITHIVK</sequence>
<dbReference type="Proteomes" id="UP001239111">
    <property type="component" value="Chromosome 2"/>
</dbReference>
<organism evidence="1 2">
    <name type="scientific">Eretmocerus hayati</name>
    <dbReference type="NCBI Taxonomy" id="131215"/>
    <lineage>
        <taxon>Eukaryota</taxon>
        <taxon>Metazoa</taxon>
        <taxon>Ecdysozoa</taxon>
        <taxon>Arthropoda</taxon>
        <taxon>Hexapoda</taxon>
        <taxon>Insecta</taxon>
        <taxon>Pterygota</taxon>
        <taxon>Neoptera</taxon>
        <taxon>Endopterygota</taxon>
        <taxon>Hymenoptera</taxon>
        <taxon>Apocrita</taxon>
        <taxon>Proctotrupomorpha</taxon>
        <taxon>Chalcidoidea</taxon>
        <taxon>Aphelinidae</taxon>
        <taxon>Aphelininae</taxon>
        <taxon>Eretmocerus</taxon>
    </lineage>
</organism>